<keyword evidence="10" id="KW-1185">Reference proteome</keyword>
<evidence type="ECO:0000256" key="3">
    <source>
        <dbReference type="ARBA" id="ARBA00022801"/>
    </source>
</evidence>
<dbReference type="GO" id="GO:0008237">
    <property type="term" value="F:metallopeptidase activity"/>
    <property type="evidence" value="ECO:0007669"/>
    <property type="project" value="UniProtKB-KW"/>
</dbReference>
<dbReference type="FunFam" id="3.40.140.10:FF:000053">
    <property type="entry name" value="MPN domain-containing protein CG4751"/>
    <property type="match status" value="1"/>
</dbReference>
<evidence type="ECO:0000256" key="4">
    <source>
        <dbReference type="ARBA" id="ARBA00022833"/>
    </source>
</evidence>
<dbReference type="SUPFAM" id="SSF102712">
    <property type="entry name" value="JAB1/MPN domain"/>
    <property type="match status" value="1"/>
</dbReference>
<dbReference type="CDD" id="cd08067">
    <property type="entry name" value="MPN_2A_DUB"/>
    <property type="match status" value="1"/>
</dbReference>
<dbReference type="InterPro" id="IPR050242">
    <property type="entry name" value="JAMM_MPN+_peptidase_M67A"/>
</dbReference>
<evidence type="ECO:0000256" key="5">
    <source>
        <dbReference type="ARBA" id="ARBA00023049"/>
    </source>
</evidence>
<accession>A0A4Y2BZL2</accession>
<keyword evidence="4" id="KW-0862">Zinc</keyword>
<dbReference type="Proteomes" id="UP000499080">
    <property type="component" value="Unassembled WGS sequence"/>
</dbReference>
<dbReference type="GO" id="GO:0006508">
    <property type="term" value="P:proteolysis"/>
    <property type="evidence" value="ECO:0007669"/>
    <property type="project" value="UniProtKB-KW"/>
</dbReference>
<dbReference type="Pfam" id="PF18755">
    <property type="entry name" value="RAMA"/>
    <property type="match status" value="1"/>
</dbReference>
<evidence type="ECO:0000259" key="8">
    <source>
        <dbReference type="PROSITE" id="PS50249"/>
    </source>
</evidence>
<dbReference type="EMBL" id="BGPR01000131">
    <property type="protein sequence ID" value="GBL97650.1"/>
    <property type="molecule type" value="Genomic_DNA"/>
</dbReference>
<dbReference type="PROSITE" id="PS50249">
    <property type="entry name" value="MPN"/>
    <property type="match status" value="1"/>
</dbReference>
<keyword evidence="2" id="KW-0479">Metal-binding</keyword>
<evidence type="ECO:0000256" key="2">
    <source>
        <dbReference type="ARBA" id="ARBA00022723"/>
    </source>
</evidence>
<feature type="domain" description="MPN" evidence="8">
    <location>
        <begin position="239"/>
        <end position="375"/>
    </location>
</feature>
<dbReference type="InterPro" id="IPR037518">
    <property type="entry name" value="MPN"/>
</dbReference>
<evidence type="ECO:0000256" key="7">
    <source>
        <dbReference type="SAM" id="MobiDB-lite"/>
    </source>
</evidence>
<dbReference type="Gene3D" id="3.40.140.10">
    <property type="entry name" value="Cytidine Deaminase, domain 2"/>
    <property type="match status" value="1"/>
</dbReference>
<name>A0A4Y2BZL2_ARAVE</name>
<feature type="compositionally biased region" description="Basic and acidic residues" evidence="7">
    <location>
        <begin position="166"/>
        <end position="182"/>
    </location>
</feature>
<dbReference type="InterPro" id="IPR040843">
    <property type="entry name" value="RAMA"/>
</dbReference>
<evidence type="ECO:0000256" key="6">
    <source>
        <dbReference type="ARBA" id="ARBA00061577"/>
    </source>
</evidence>
<gene>
    <name evidence="9" type="primary">Mpnd</name>
    <name evidence="9" type="ORF">AVEN_49152_1</name>
</gene>
<dbReference type="Pfam" id="PF01398">
    <property type="entry name" value="JAB"/>
    <property type="match status" value="1"/>
</dbReference>
<protein>
    <submittedName>
        <fullName evidence="9">MPN domain-containing protein</fullName>
    </submittedName>
</protein>
<feature type="compositionally biased region" description="Acidic residues" evidence="7">
    <location>
        <begin position="23"/>
        <end position="37"/>
    </location>
</feature>
<reference evidence="9 10" key="1">
    <citation type="journal article" date="2019" name="Sci. Rep.">
        <title>Orb-weaving spider Araneus ventricosus genome elucidates the spidroin gene catalogue.</title>
        <authorList>
            <person name="Kono N."/>
            <person name="Nakamura H."/>
            <person name="Ohtoshi R."/>
            <person name="Moran D.A.P."/>
            <person name="Shinohara A."/>
            <person name="Yoshida Y."/>
            <person name="Fujiwara M."/>
            <person name="Mori M."/>
            <person name="Tomita M."/>
            <person name="Arakawa K."/>
        </authorList>
    </citation>
    <scope>NUCLEOTIDE SEQUENCE [LARGE SCALE GENOMIC DNA]</scope>
</reference>
<evidence type="ECO:0000313" key="9">
    <source>
        <dbReference type="EMBL" id="GBL97650.1"/>
    </source>
</evidence>
<comment type="similarity">
    <text evidence="6">Belongs to the peptidase M67 family.</text>
</comment>
<sequence>MTTPGSKSDDMMEEEEARGHSGEEEEEEAESGVDSLEEMQKRRSIQSGRGVTLSMLMSDGILEAGEGFLTIDYLGAKFVGDLLPGGKIRAQETQKIFSSPSSWAIHCKKLLNPDKKSGCGWSSMRYKGKKLDTYKNLWFRKHKQEQENNAQLSSPSTSSSSIKGGVHGEHAEDDKKNISPKKWEMDKMQSIIPRPRPSPQKRIIVPHTVLGNRSFAHDLNTLVKCTPFSGLDRIQPFTVTIATNCLLLIDFHCHIIKNEVVGYLGGNWDIASHNLAVLQAFPCRSGLGDKDSAARVEDEIRRSLERRHLSVVGWYHSHPTFPAQPTIKDVDSQMEYQITMKGDSDSSYTPCLGLICSPYDPQRPSMEADYLAYWVMPPPERLISEYYRSTSEALDFNANYSSATGSYWEKLQSSLRTKLPRDLMVTGAQSTAQAQAVTHFWDFLKGLIMTGLVVTSLWGWSVTGSKPDSTEDLPCMGMLQAKPYVVAKPPPVGLVHATHHDSAYPTGFKAKKSRRRAGVQQKFGDYSIGKWILMMGIPFCLHIPLNMCH</sequence>
<proteinExistence type="inferred from homology"/>
<keyword evidence="5" id="KW-0482">Metalloprotease</keyword>
<evidence type="ECO:0000313" key="10">
    <source>
        <dbReference type="Proteomes" id="UP000499080"/>
    </source>
</evidence>
<comment type="caution">
    <text evidence="9">The sequence shown here is derived from an EMBL/GenBank/DDBJ whole genome shotgun (WGS) entry which is preliminary data.</text>
</comment>
<dbReference type="PANTHER" id="PTHR10410">
    <property type="entry name" value="EUKARYOTIC TRANSLATION INITIATION FACTOR 3 -RELATED"/>
    <property type="match status" value="1"/>
</dbReference>
<dbReference type="InterPro" id="IPR000555">
    <property type="entry name" value="JAMM/MPN+_dom"/>
</dbReference>
<keyword evidence="1" id="KW-0645">Protease</keyword>
<dbReference type="OrthoDB" id="6414685at2759"/>
<evidence type="ECO:0000256" key="1">
    <source>
        <dbReference type="ARBA" id="ARBA00022670"/>
    </source>
</evidence>
<feature type="region of interest" description="Disordered" evidence="7">
    <location>
        <begin position="1"/>
        <end position="44"/>
    </location>
</feature>
<dbReference type="GO" id="GO:0046872">
    <property type="term" value="F:metal ion binding"/>
    <property type="evidence" value="ECO:0007669"/>
    <property type="project" value="UniProtKB-KW"/>
</dbReference>
<dbReference type="AlphaFoldDB" id="A0A4Y2BZL2"/>
<organism evidence="9 10">
    <name type="scientific">Araneus ventricosus</name>
    <name type="common">Orbweaver spider</name>
    <name type="synonym">Epeira ventricosa</name>
    <dbReference type="NCBI Taxonomy" id="182803"/>
    <lineage>
        <taxon>Eukaryota</taxon>
        <taxon>Metazoa</taxon>
        <taxon>Ecdysozoa</taxon>
        <taxon>Arthropoda</taxon>
        <taxon>Chelicerata</taxon>
        <taxon>Arachnida</taxon>
        <taxon>Araneae</taxon>
        <taxon>Araneomorphae</taxon>
        <taxon>Entelegynae</taxon>
        <taxon>Araneoidea</taxon>
        <taxon>Araneidae</taxon>
        <taxon>Araneus</taxon>
    </lineage>
</organism>
<keyword evidence="3" id="KW-0378">Hydrolase</keyword>
<feature type="region of interest" description="Disordered" evidence="7">
    <location>
        <begin position="145"/>
        <end position="182"/>
    </location>
</feature>